<proteinExistence type="predicted"/>
<protein>
    <recommendedName>
        <fullName evidence="4">Auto-transporter adhesin head GIN domain-containing protein</fullName>
    </recommendedName>
</protein>
<evidence type="ECO:0000313" key="2">
    <source>
        <dbReference type="EMBL" id="ABL98805.1"/>
    </source>
</evidence>
<feature type="signal peptide" evidence="1">
    <location>
        <begin position="1"/>
        <end position="23"/>
    </location>
</feature>
<sequence length="143" mass="15733">MYQVFRSFCALASVILPLQLAFAADNNIRLVQSDLELELGCIKSTQALSIALTLPKVFALSQDRSSLIIQNNNHVVAKLSGEASIRKFTGEANVDWLQSLTEIENAELTLEAISFRTGNTAISQFNLEKHKNNLSTFSASCKL</sequence>
<reference evidence="2 3" key="1">
    <citation type="submission" date="2006-12" db="EMBL/GenBank/DDBJ databases">
        <title>Complete sequence of Shewanella amazonensis SB2B.</title>
        <authorList>
            <consortium name="US DOE Joint Genome Institute"/>
            <person name="Copeland A."/>
            <person name="Lucas S."/>
            <person name="Lapidus A."/>
            <person name="Barry K."/>
            <person name="Detter J.C."/>
            <person name="Glavina del Rio T."/>
            <person name="Hammon N."/>
            <person name="Israni S."/>
            <person name="Dalin E."/>
            <person name="Tice H."/>
            <person name="Pitluck S."/>
            <person name="Munk A.C."/>
            <person name="Brettin T."/>
            <person name="Bruce D."/>
            <person name="Han C."/>
            <person name="Tapia R."/>
            <person name="Gilna P."/>
            <person name="Schmutz J."/>
            <person name="Larimer F."/>
            <person name="Land M."/>
            <person name="Hauser L."/>
            <person name="Kyrpides N."/>
            <person name="Mikhailova N."/>
            <person name="Fredrickson J."/>
            <person name="Richardson P."/>
        </authorList>
    </citation>
    <scope>NUCLEOTIDE SEQUENCE [LARGE SCALE GENOMIC DNA]</scope>
    <source>
        <strain evidence="3">ATCC BAA-1098 / SB2B</strain>
    </source>
</reference>
<dbReference type="EMBL" id="CP000507">
    <property type="protein sequence ID" value="ABL98805.1"/>
    <property type="molecule type" value="Genomic_DNA"/>
</dbReference>
<dbReference type="KEGG" id="saz:Sama_0597"/>
<dbReference type="AlphaFoldDB" id="A1S349"/>
<evidence type="ECO:0000256" key="1">
    <source>
        <dbReference type="SAM" id="SignalP"/>
    </source>
</evidence>
<evidence type="ECO:0008006" key="4">
    <source>
        <dbReference type="Google" id="ProtNLM"/>
    </source>
</evidence>
<dbReference type="HOGENOM" id="CLU_1804875_0_0_6"/>
<keyword evidence="3" id="KW-1185">Reference proteome</keyword>
<accession>A1S349</accession>
<gene>
    <name evidence="2" type="ordered locus">Sama_0597</name>
</gene>
<dbReference type="Proteomes" id="UP000009175">
    <property type="component" value="Chromosome"/>
</dbReference>
<organism evidence="2 3">
    <name type="scientific">Shewanella amazonensis (strain ATCC BAA-1098 / SB2B)</name>
    <dbReference type="NCBI Taxonomy" id="326297"/>
    <lineage>
        <taxon>Bacteria</taxon>
        <taxon>Pseudomonadati</taxon>
        <taxon>Pseudomonadota</taxon>
        <taxon>Gammaproteobacteria</taxon>
        <taxon>Alteromonadales</taxon>
        <taxon>Shewanellaceae</taxon>
        <taxon>Shewanella</taxon>
    </lineage>
</organism>
<feature type="chain" id="PRO_5002637086" description="Auto-transporter adhesin head GIN domain-containing protein" evidence="1">
    <location>
        <begin position="24"/>
        <end position="143"/>
    </location>
</feature>
<keyword evidence="1" id="KW-0732">Signal</keyword>
<dbReference type="RefSeq" id="WP_011758715.1">
    <property type="nucleotide sequence ID" value="NC_008700.1"/>
</dbReference>
<name>A1S349_SHEAM</name>
<evidence type="ECO:0000313" key="3">
    <source>
        <dbReference type="Proteomes" id="UP000009175"/>
    </source>
</evidence>